<evidence type="ECO:0000256" key="2">
    <source>
        <dbReference type="ARBA" id="ARBA00007524"/>
    </source>
</evidence>
<proteinExistence type="inferred from homology"/>
<dbReference type="OrthoDB" id="8841220at2759"/>
<dbReference type="GO" id="GO:0033013">
    <property type="term" value="P:tetrapyrrole metabolic process"/>
    <property type="evidence" value="ECO:0007669"/>
    <property type="project" value="UniProtKB-ARBA"/>
</dbReference>
<reference evidence="7" key="1">
    <citation type="journal article" date="2014" name="Nat. Commun.">
        <title>Genome sequence of mungbean and insights into evolution within Vigna species.</title>
        <authorList>
            <person name="Kang Y.J."/>
            <person name="Kim S.K."/>
            <person name="Kim M.Y."/>
            <person name="Lestari P."/>
            <person name="Kim K.H."/>
            <person name="Ha B.K."/>
            <person name="Jun T.H."/>
            <person name="Hwang W.J."/>
            <person name="Lee T."/>
            <person name="Lee J."/>
            <person name="Shim S."/>
            <person name="Yoon M.Y."/>
            <person name="Jang Y.E."/>
            <person name="Han K.S."/>
            <person name="Taeprayoon P."/>
            <person name="Yoon N."/>
            <person name="Somta P."/>
            <person name="Tanya P."/>
            <person name="Kim K.S."/>
            <person name="Gwag J.G."/>
            <person name="Moon J.K."/>
            <person name="Lee Y.H."/>
            <person name="Park B.S."/>
            <person name="Bombarely A."/>
            <person name="Doyle J.J."/>
            <person name="Jackson S.A."/>
            <person name="Schafleitner R."/>
            <person name="Srinives P."/>
            <person name="Varshney R.K."/>
            <person name="Lee S.H."/>
        </authorList>
    </citation>
    <scope>NUCLEOTIDE SEQUENCE [LARGE SCALE GENOMIC DNA]</scope>
    <source>
        <strain evidence="7">cv. VC1973A</strain>
    </source>
</reference>
<feature type="transmembrane region" description="Helical" evidence="6">
    <location>
        <begin position="201"/>
        <end position="222"/>
    </location>
</feature>
<comment type="similarity">
    <text evidence="2">Belongs to the TspO/BZRP family.</text>
</comment>
<keyword evidence="4 6" id="KW-1133">Transmembrane helix</keyword>
<organism evidence="7 8">
    <name type="scientific">Vigna radiata var. radiata</name>
    <name type="common">Mung bean</name>
    <name type="synonym">Phaseolus aureus</name>
    <dbReference type="NCBI Taxonomy" id="3916"/>
    <lineage>
        <taxon>Eukaryota</taxon>
        <taxon>Viridiplantae</taxon>
        <taxon>Streptophyta</taxon>
        <taxon>Embryophyta</taxon>
        <taxon>Tracheophyta</taxon>
        <taxon>Spermatophyta</taxon>
        <taxon>Magnoliopsida</taxon>
        <taxon>eudicotyledons</taxon>
        <taxon>Gunneridae</taxon>
        <taxon>Pentapetalae</taxon>
        <taxon>rosids</taxon>
        <taxon>fabids</taxon>
        <taxon>Fabales</taxon>
        <taxon>Fabaceae</taxon>
        <taxon>Papilionoideae</taxon>
        <taxon>50 kb inversion clade</taxon>
        <taxon>NPAAA clade</taxon>
        <taxon>indigoferoid/millettioid clade</taxon>
        <taxon>Phaseoleae</taxon>
        <taxon>Vigna</taxon>
    </lineage>
</organism>
<dbReference type="PANTHER" id="PTHR10057">
    <property type="entry name" value="PERIPHERAL-TYPE BENZODIAZEPINE RECEPTOR"/>
    <property type="match status" value="1"/>
</dbReference>
<gene>
    <name evidence="8" type="primary">LOC106757493</name>
</gene>
<dbReference type="Gene3D" id="1.20.1260.100">
    <property type="entry name" value="TspO/MBR protein"/>
    <property type="match status" value="1"/>
</dbReference>
<sequence length="224" mass="25070">MSFPLKLSRTEKCFTNTNPLFSSFLPHSSSMASNNLKHRLTPHPDTAANDKGMIGDKRQKRKVMAKRGLKSLAIAVTLPFSLTVLSACIGSSIAGDHSLSTRRPFWFPPSWALHFTCPSISFLMGLAAWMVWAEGGFHRNPMALLFYFTQLLFAVLWDPLVFAAGATRLSLMLCLVLFVSQYGCMRVFRSVNPIAADLIKPCLAWVAFLSIVGRRFVLFYVVRM</sequence>
<dbReference type="FunFam" id="1.20.1260.100:FF:000001">
    <property type="entry name" value="translocator protein 2"/>
    <property type="match status" value="1"/>
</dbReference>
<dbReference type="GO" id="GO:0016020">
    <property type="term" value="C:membrane"/>
    <property type="evidence" value="ECO:0007669"/>
    <property type="project" value="UniProtKB-SubCell"/>
</dbReference>
<reference evidence="8" key="2">
    <citation type="submission" date="2025-08" db="UniProtKB">
        <authorList>
            <consortium name="RefSeq"/>
        </authorList>
    </citation>
    <scope>IDENTIFICATION</scope>
    <source>
        <tissue evidence="8">Leaf</tissue>
    </source>
</reference>
<dbReference type="Pfam" id="PF03073">
    <property type="entry name" value="TspO_MBR"/>
    <property type="match status" value="1"/>
</dbReference>
<dbReference type="InterPro" id="IPR004307">
    <property type="entry name" value="TspO_MBR"/>
</dbReference>
<evidence type="ECO:0000256" key="4">
    <source>
        <dbReference type="ARBA" id="ARBA00022989"/>
    </source>
</evidence>
<evidence type="ECO:0000313" key="8">
    <source>
        <dbReference type="RefSeq" id="XP_014495651.2"/>
    </source>
</evidence>
<dbReference type="AlphaFoldDB" id="A0A1S3TPG8"/>
<accession>A0A1S3TPG8</accession>
<dbReference type="KEGG" id="vra:106757493"/>
<evidence type="ECO:0000256" key="3">
    <source>
        <dbReference type="ARBA" id="ARBA00022692"/>
    </source>
</evidence>
<evidence type="ECO:0000256" key="6">
    <source>
        <dbReference type="SAM" id="Phobius"/>
    </source>
</evidence>
<dbReference type="STRING" id="3916.A0A1S3TPG8"/>
<dbReference type="GeneID" id="106757493"/>
<keyword evidence="5 6" id="KW-0472">Membrane</keyword>
<dbReference type="RefSeq" id="XP_014495651.2">
    <property type="nucleotide sequence ID" value="XM_014640165.2"/>
</dbReference>
<keyword evidence="3 6" id="KW-0812">Transmembrane</keyword>
<name>A0A1S3TPG8_VIGRR</name>
<dbReference type="CDD" id="cd15904">
    <property type="entry name" value="TSPO_MBR"/>
    <property type="match status" value="1"/>
</dbReference>
<keyword evidence="7" id="KW-1185">Reference proteome</keyword>
<dbReference type="InterPro" id="IPR038330">
    <property type="entry name" value="TspO/MBR-related_sf"/>
</dbReference>
<comment type="subcellular location">
    <subcellularLocation>
        <location evidence="1">Membrane</location>
        <topology evidence="1">Multi-pass membrane protein</topology>
    </subcellularLocation>
</comment>
<feature type="transmembrane region" description="Helical" evidence="6">
    <location>
        <begin position="68"/>
        <end position="93"/>
    </location>
</feature>
<feature type="transmembrane region" description="Helical" evidence="6">
    <location>
        <begin position="113"/>
        <end position="132"/>
    </location>
</feature>
<protein>
    <submittedName>
        <fullName evidence="8">Translocator protein homolog</fullName>
    </submittedName>
</protein>
<evidence type="ECO:0000313" key="7">
    <source>
        <dbReference type="Proteomes" id="UP000087766"/>
    </source>
</evidence>
<dbReference type="Proteomes" id="UP000087766">
    <property type="component" value="Chromosome 3"/>
</dbReference>
<dbReference type="PANTHER" id="PTHR10057:SF0">
    <property type="entry name" value="TRANSLOCATOR PROTEIN"/>
    <property type="match status" value="1"/>
</dbReference>
<feature type="transmembrane region" description="Helical" evidence="6">
    <location>
        <begin position="144"/>
        <end position="163"/>
    </location>
</feature>
<evidence type="ECO:0000256" key="1">
    <source>
        <dbReference type="ARBA" id="ARBA00004141"/>
    </source>
</evidence>
<evidence type="ECO:0000256" key="5">
    <source>
        <dbReference type="ARBA" id="ARBA00023136"/>
    </source>
</evidence>